<feature type="chain" id="PRO_5042491887" evidence="1">
    <location>
        <begin position="17"/>
        <end position="91"/>
    </location>
</feature>
<keyword evidence="1" id="KW-0732">Signal</keyword>
<dbReference type="AlphaFoldDB" id="A0AAI9X4M8"/>
<feature type="signal peptide" evidence="1">
    <location>
        <begin position="1"/>
        <end position="16"/>
    </location>
</feature>
<accession>A0AAI9X4M8</accession>
<protein>
    <submittedName>
        <fullName evidence="2">Uncharacterized protein</fullName>
    </submittedName>
</protein>
<reference evidence="2" key="1">
    <citation type="submission" date="2015-06" db="EMBL/GenBank/DDBJ databases">
        <authorList>
            <person name="Nguyen H."/>
        </authorList>
    </citation>
    <scope>NUCLEOTIDE SEQUENCE</scope>
    <source>
        <strain evidence="2">DAOM 180753</strain>
    </source>
</reference>
<dbReference type="EMBL" id="LACB01000420">
    <property type="protein sequence ID" value="KAJ9483537.1"/>
    <property type="molecule type" value="Genomic_DNA"/>
</dbReference>
<proteinExistence type="predicted"/>
<organism evidence="2 3">
    <name type="scientific">Penicillium thymicola</name>
    <dbReference type="NCBI Taxonomy" id="293382"/>
    <lineage>
        <taxon>Eukaryota</taxon>
        <taxon>Fungi</taxon>
        <taxon>Dikarya</taxon>
        <taxon>Ascomycota</taxon>
        <taxon>Pezizomycotina</taxon>
        <taxon>Eurotiomycetes</taxon>
        <taxon>Eurotiomycetidae</taxon>
        <taxon>Eurotiales</taxon>
        <taxon>Aspergillaceae</taxon>
        <taxon>Penicillium</taxon>
    </lineage>
</organism>
<gene>
    <name evidence="2" type="ORF">VN97_g9863</name>
</gene>
<comment type="caution">
    <text evidence="2">The sequence shown here is derived from an EMBL/GenBank/DDBJ whole genome shotgun (WGS) entry which is preliminary data.</text>
</comment>
<reference evidence="2" key="2">
    <citation type="journal article" date="2016" name="Fungal Biol.">
        <title>Ochratoxin A production by Penicillium thymicola.</title>
        <authorList>
            <person name="Nguyen H.D.T."/>
            <person name="McMullin D.R."/>
            <person name="Ponomareva E."/>
            <person name="Riley R."/>
            <person name="Pomraning K.R."/>
            <person name="Baker S.E."/>
            <person name="Seifert K.A."/>
        </authorList>
    </citation>
    <scope>NUCLEOTIDE SEQUENCE</scope>
    <source>
        <strain evidence="2">DAOM 180753</strain>
    </source>
</reference>
<evidence type="ECO:0000313" key="3">
    <source>
        <dbReference type="Proteomes" id="UP001227192"/>
    </source>
</evidence>
<sequence>MGVLFAWCTFLGISSCSQKELWKEVADWEGAGRENIGLKRESTYHEDIGLSTHMLYYMFLFSYLTHKNPDKAVNDILRGTAFPRKKRASEE</sequence>
<evidence type="ECO:0000313" key="2">
    <source>
        <dbReference type="EMBL" id="KAJ9483537.1"/>
    </source>
</evidence>
<name>A0AAI9X4M8_PENTH</name>
<dbReference type="Proteomes" id="UP001227192">
    <property type="component" value="Unassembled WGS sequence"/>
</dbReference>
<evidence type="ECO:0000256" key="1">
    <source>
        <dbReference type="SAM" id="SignalP"/>
    </source>
</evidence>
<keyword evidence="3" id="KW-1185">Reference proteome</keyword>